<dbReference type="GO" id="GO:0000781">
    <property type="term" value="C:chromosome, telomeric region"/>
    <property type="evidence" value="ECO:0007669"/>
    <property type="project" value="GOC"/>
</dbReference>
<dbReference type="InterPro" id="IPR001208">
    <property type="entry name" value="MCM_dom"/>
</dbReference>
<keyword evidence="15" id="KW-1185">Reference proteome</keyword>
<comment type="subcellular location">
    <subcellularLocation>
        <location evidence="1 12">Nucleus</location>
    </subcellularLocation>
</comment>
<evidence type="ECO:0000256" key="4">
    <source>
        <dbReference type="ARBA" id="ARBA00022801"/>
    </source>
</evidence>
<dbReference type="PANTHER" id="PTHR11630:SF26">
    <property type="entry name" value="DNA REPLICATION LICENSING FACTOR MCM7"/>
    <property type="match status" value="1"/>
</dbReference>
<dbReference type="GO" id="GO:0006271">
    <property type="term" value="P:DNA strand elongation involved in DNA replication"/>
    <property type="evidence" value="ECO:0007669"/>
    <property type="project" value="EnsemblFungi"/>
</dbReference>
<dbReference type="GO" id="GO:0000785">
    <property type="term" value="C:chromatin"/>
    <property type="evidence" value="ECO:0007669"/>
    <property type="project" value="EnsemblFungi"/>
</dbReference>
<dbReference type="PROSITE" id="PS00847">
    <property type="entry name" value="MCM_1"/>
    <property type="match status" value="1"/>
</dbReference>
<dbReference type="InterPro" id="IPR012340">
    <property type="entry name" value="NA-bd_OB-fold"/>
</dbReference>
<dbReference type="PANTHER" id="PTHR11630">
    <property type="entry name" value="DNA REPLICATION LICENSING FACTOR MCM FAMILY MEMBER"/>
    <property type="match status" value="1"/>
</dbReference>
<evidence type="ECO:0000256" key="11">
    <source>
        <dbReference type="RuleBase" id="RU004070"/>
    </source>
</evidence>
<dbReference type="Pfam" id="PF17855">
    <property type="entry name" value="MCM_lid"/>
    <property type="match status" value="1"/>
</dbReference>
<dbReference type="GO" id="GO:0003727">
    <property type="term" value="F:single-stranded RNA binding"/>
    <property type="evidence" value="ECO:0007669"/>
    <property type="project" value="EnsemblFungi"/>
</dbReference>
<evidence type="ECO:0000313" key="14">
    <source>
        <dbReference type="EMBL" id="CEJ95084.1"/>
    </source>
</evidence>
<dbReference type="Pfam" id="PF17207">
    <property type="entry name" value="MCM_OB"/>
    <property type="match status" value="1"/>
</dbReference>
<dbReference type="GO" id="GO:0003688">
    <property type="term" value="F:DNA replication origin binding"/>
    <property type="evidence" value="ECO:0007669"/>
    <property type="project" value="EnsemblFungi"/>
</dbReference>
<keyword evidence="3 11" id="KW-0547">Nucleotide-binding</keyword>
<dbReference type="GO" id="GO:0030466">
    <property type="term" value="P:silent mating-type cassette heterochromatin formation"/>
    <property type="evidence" value="ECO:0007669"/>
    <property type="project" value="EnsemblFungi"/>
</dbReference>
<dbReference type="GO" id="GO:0006270">
    <property type="term" value="P:DNA replication initiation"/>
    <property type="evidence" value="ECO:0007669"/>
    <property type="project" value="EnsemblFungi"/>
</dbReference>
<dbReference type="Gene3D" id="3.40.50.300">
    <property type="entry name" value="P-loop containing nucleotide triphosphate hydrolases"/>
    <property type="match status" value="1"/>
</dbReference>
<keyword evidence="4 12" id="KW-0378">Hydrolase</keyword>
<reference evidence="14 15" key="1">
    <citation type="journal article" date="2015" name="Genome Announc.">
        <title>Draft Genome Sequence and Gene Annotation of the Entomopathogenic Fungus Verticillium hemipterigenum.</title>
        <authorList>
            <person name="Horn F."/>
            <person name="Habel A."/>
            <person name="Scharf D.H."/>
            <person name="Dworschak J."/>
            <person name="Brakhage A.A."/>
            <person name="Guthke R."/>
            <person name="Hertweck C."/>
            <person name="Linde J."/>
        </authorList>
    </citation>
    <scope>NUCLEOTIDE SEQUENCE [LARGE SCALE GENOMIC DNA]</scope>
</reference>
<proteinExistence type="inferred from homology"/>
<evidence type="ECO:0000256" key="12">
    <source>
        <dbReference type="RuleBase" id="RU365012"/>
    </source>
</evidence>
<dbReference type="GO" id="GO:0031509">
    <property type="term" value="P:subtelomeric heterochromatin formation"/>
    <property type="evidence" value="ECO:0007669"/>
    <property type="project" value="EnsemblFungi"/>
</dbReference>
<dbReference type="Pfam" id="PF14551">
    <property type="entry name" value="MCM_N"/>
    <property type="match status" value="1"/>
</dbReference>
<dbReference type="STRING" id="1531966.A0A0A1TJ23"/>
<dbReference type="GO" id="GO:0006267">
    <property type="term" value="P:pre-replicative complex assembly involved in nuclear cell cycle DNA replication"/>
    <property type="evidence" value="ECO:0007669"/>
    <property type="project" value="EnsemblFungi"/>
</dbReference>
<evidence type="ECO:0000256" key="7">
    <source>
        <dbReference type="ARBA" id="ARBA00023125"/>
    </source>
</evidence>
<dbReference type="PRINTS" id="PR01663">
    <property type="entry name" value="MCMPROTEIN7"/>
</dbReference>
<dbReference type="InterPro" id="IPR008050">
    <property type="entry name" value="MCM7"/>
</dbReference>
<dbReference type="InterPro" id="IPR033762">
    <property type="entry name" value="MCM_OB"/>
</dbReference>
<accession>A0A0A1TJ23</accession>
<dbReference type="Pfam" id="PF24901">
    <property type="entry name" value="WHD_MCM7"/>
    <property type="match status" value="1"/>
</dbReference>
<dbReference type="PRINTS" id="PR01657">
    <property type="entry name" value="MCMFAMILY"/>
</dbReference>
<dbReference type="OrthoDB" id="3207464at2759"/>
<comment type="catalytic activity">
    <reaction evidence="10">
        <text>ATP + H2O = ADP + phosphate + H(+)</text>
        <dbReference type="Rhea" id="RHEA:13065"/>
        <dbReference type="ChEBI" id="CHEBI:15377"/>
        <dbReference type="ChEBI" id="CHEBI:15378"/>
        <dbReference type="ChEBI" id="CHEBI:30616"/>
        <dbReference type="ChEBI" id="CHEBI:43474"/>
        <dbReference type="ChEBI" id="CHEBI:456216"/>
        <dbReference type="EC" id="3.6.4.12"/>
    </reaction>
    <physiologicalReaction direction="left-to-right" evidence="10">
        <dbReference type="Rhea" id="RHEA:13066"/>
    </physiologicalReaction>
</comment>
<keyword evidence="7 11" id="KW-0238">DNA-binding</keyword>
<dbReference type="GO" id="GO:0071162">
    <property type="term" value="C:CMG complex"/>
    <property type="evidence" value="ECO:0007669"/>
    <property type="project" value="EnsemblFungi"/>
</dbReference>
<protein>
    <recommendedName>
        <fullName evidence="12">DNA replication licensing factor MCM7</fullName>
        <ecNumber evidence="12">3.6.4.12</ecNumber>
    </recommendedName>
</protein>
<dbReference type="SMART" id="SM00350">
    <property type="entry name" value="MCM"/>
    <property type="match status" value="1"/>
</dbReference>
<dbReference type="Pfam" id="PF00493">
    <property type="entry name" value="MCM"/>
    <property type="match status" value="1"/>
</dbReference>
<dbReference type="GO" id="GO:0005524">
    <property type="term" value="F:ATP binding"/>
    <property type="evidence" value="ECO:0007669"/>
    <property type="project" value="UniProtKB-KW"/>
</dbReference>
<evidence type="ECO:0000256" key="2">
    <source>
        <dbReference type="ARBA" id="ARBA00022705"/>
    </source>
</evidence>
<dbReference type="EMBL" id="CDHN01000008">
    <property type="protein sequence ID" value="CEJ95084.1"/>
    <property type="molecule type" value="Genomic_DNA"/>
</dbReference>
<evidence type="ECO:0000256" key="8">
    <source>
        <dbReference type="ARBA" id="ARBA00023242"/>
    </source>
</evidence>
<dbReference type="SUPFAM" id="SSF50249">
    <property type="entry name" value="Nucleic acid-binding proteins"/>
    <property type="match status" value="1"/>
</dbReference>
<dbReference type="InterPro" id="IPR027417">
    <property type="entry name" value="P-loop_NTPase"/>
</dbReference>
<evidence type="ECO:0000256" key="6">
    <source>
        <dbReference type="ARBA" id="ARBA00022840"/>
    </source>
</evidence>
<dbReference type="Proteomes" id="UP000039046">
    <property type="component" value="Unassembled WGS sequence"/>
</dbReference>
<dbReference type="GO" id="GO:0003682">
    <property type="term" value="F:chromatin binding"/>
    <property type="evidence" value="ECO:0007669"/>
    <property type="project" value="EnsemblFungi"/>
</dbReference>
<dbReference type="GO" id="GO:0033679">
    <property type="term" value="F:3'-5' DNA/RNA helicase activity"/>
    <property type="evidence" value="ECO:0007669"/>
    <property type="project" value="EnsemblFungi"/>
</dbReference>
<evidence type="ECO:0000313" key="15">
    <source>
        <dbReference type="Proteomes" id="UP000039046"/>
    </source>
</evidence>
<keyword evidence="9 12" id="KW-0131">Cell cycle</keyword>
<dbReference type="GO" id="GO:0097373">
    <property type="term" value="C:MCM core complex"/>
    <property type="evidence" value="ECO:0007669"/>
    <property type="project" value="EnsemblFungi"/>
</dbReference>
<dbReference type="Gene3D" id="2.40.50.140">
    <property type="entry name" value="Nucleic acid-binding proteins"/>
    <property type="match status" value="1"/>
</dbReference>
<dbReference type="GO" id="GO:0016887">
    <property type="term" value="F:ATP hydrolysis activity"/>
    <property type="evidence" value="ECO:0007669"/>
    <property type="project" value="EnsemblFungi"/>
</dbReference>
<dbReference type="HOGENOM" id="CLU_000995_7_2_1"/>
<dbReference type="Gene3D" id="2.20.28.10">
    <property type="match status" value="1"/>
</dbReference>
<evidence type="ECO:0000256" key="9">
    <source>
        <dbReference type="ARBA" id="ARBA00023306"/>
    </source>
</evidence>
<evidence type="ECO:0000259" key="13">
    <source>
        <dbReference type="PROSITE" id="PS50051"/>
    </source>
</evidence>
<dbReference type="GO" id="GO:0003697">
    <property type="term" value="F:single-stranded DNA binding"/>
    <property type="evidence" value="ECO:0007669"/>
    <property type="project" value="EnsemblFungi"/>
</dbReference>
<gene>
    <name evidence="12" type="primary">MCM7</name>
    <name evidence="14" type="ORF">VHEMI10587</name>
</gene>
<comment type="function">
    <text evidence="12">Acts as component of the MCM2-7 complex (MCM complex) which is the replicative helicase essential for 'once per cell cycle' DNA replication initiation and elongation in eukaryotic cells. The active ATPase sites in the MCM2-7 ring are formed through the interaction surfaces of two neighboring subunits such that a critical structure of a conserved arginine finger motif is provided in trans relative to the ATP-binding site of the Walker A box of the adjacent subunit. The six ATPase active sites, however, are likely to contribute differentially to the complex helicase activity.</text>
</comment>
<evidence type="ECO:0000256" key="5">
    <source>
        <dbReference type="ARBA" id="ARBA00022806"/>
    </source>
</evidence>
<dbReference type="SMART" id="SM00382">
    <property type="entry name" value="AAA"/>
    <property type="match status" value="1"/>
</dbReference>
<evidence type="ECO:0000256" key="10">
    <source>
        <dbReference type="ARBA" id="ARBA00048432"/>
    </source>
</evidence>
<evidence type="ECO:0000256" key="3">
    <source>
        <dbReference type="ARBA" id="ARBA00022741"/>
    </source>
</evidence>
<dbReference type="GO" id="GO:0006279">
    <property type="term" value="P:premeiotic DNA replication"/>
    <property type="evidence" value="ECO:0007669"/>
    <property type="project" value="EnsemblFungi"/>
</dbReference>
<dbReference type="GO" id="GO:0005656">
    <property type="term" value="C:nuclear pre-replicative complex"/>
    <property type="evidence" value="ECO:0007669"/>
    <property type="project" value="EnsemblFungi"/>
</dbReference>
<dbReference type="InterPro" id="IPR018525">
    <property type="entry name" value="MCM_CS"/>
</dbReference>
<dbReference type="GO" id="GO:1904931">
    <property type="term" value="F:MCM complex binding"/>
    <property type="evidence" value="ECO:0007669"/>
    <property type="project" value="EnsemblFungi"/>
</dbReference>
<dbReference type="GO" id="GO:1990518">
    <property type="term" value="F:single-stranded 3'-5' DNA helicase activity"/>
    <property type="evidence" value="ECO:0007669"/>
    <property type="project" value="EnsemblFungi"/>
</dbReference>
<dbReference type="GO" id="GO:0043596">
    <property type="term" value="C:nuclear replication fork"/>
    <property type="evidence" value="ECO:0007669"/>
    <property type="project" value="EnsemblFungi"/>
</dbReference>
<dbReference type="EC" id="3.6.4.12" evidence="12"/>
<keyword evidence="2 12" id="KW-0235">DNA replication</keyword>
<keyword evidence="5 12" id="KW-0347">Helicase</keyword>
<dbReference type="InterPro" id="IPR027925">
    <property type="entry name" value="MCM_N"/>
</dbReference>
<dbReference type="GO" id="GO:0005737">
    <property type="term" value="C:cytoplasm"/>
    <property type="evidence" value="ECO:0007669"/>
    <property type="project" value="EnsemblFungi"/>
</dbReference>
<feature type="domain" description="MCM C-terminal AAA(+) ATPase" evidence="13">
    <location>
        <begin position="390"/>
        <end position="596"/>
    </location>
</feature>
<dbReference type="FunFam" id="2.20.28.10:FF:000004">
    <property type="entry name" value="DNA replication licensing factor MCM7"/>
    <property type="match status" value="1"/>
</dbReference>
<keyword evidence="8 12" id="KW-0539">Nucleus</keyword>
<organism evidence="14 15">
    <name type="scientific">[Torrubiella] hemipterigena</name>
    <dbReference type="NCBI Taxonomy" id="1531966"/>
    <lineage>
        <taxon>Eukaryota</taxon>
        <taxon>Fungi</taxon>
        <taxon>Dikarya</taxon>
        <taxon>Ascomycota</taxon>
        <taxon>Pezizomycotina</taxon>
        <taxon>Sordariomycetes</taxon>
        <taxon>Hypocreomycetidae</taxon>
        <taxon>Hypocreales</taxon>
        <taxon>Clavicipitaceae</taxon>
        <taxon>Clavicipitaceae incertae sedis</taxon>
        <taxon>'Torrubiella' clade</taxon>
    </lineage>
</organism>
<dbReference type="InterPro" id="IPR003593">
    <property type="entry name" value="AAA+_ATPase"/>
</dbReference>
<evidence type="ECO:0000256" key="1">
    <source>
        <dbReference type="ARBA" id="ARBA00004123"/>
    </source>
</evidence>
<sequence length="807" mass="89974">MALRTIKLDINYEGQQKAFEAFFKTFKATPEQALTSAIGSISIDEDGLSDEYDFMDEDDETGERRRQAKQQGPQYKYKQKLQDLADRKTDEITVDLDDVAAWEEQVGDEGLHLLDSVMLNTKHYVDVVSKAVDNAMPAPSSDVSFKDDVLDVLMARRQARNQELEAAAERDPTLADDQFPAELTRRYTLSFKPPTNTENSASKPMAVRHVRGENLGHLITVRSIVTRVSDVKPIVQVSAYTCDRCGCEIFQPVTDKQYGPLTMCPSEDCKQNQSKGQLNPSTRASKFLPFQEVKVQEMAEQVPIGQIPRSLTVLCHGSLVRQVNPGDVVDISGVFLPTPYTGFQAMKAGLLTDTYLEAHYIRQHKKAYSEMIIDPLLVRRIDKYRQSGQVYELLAKSIAPEIFGHLDVKKALLLLLIGGVTKEMGDGMKIRGDINICMMGDPGVAKSQLLKYISKVAPRGVYTSGRGSSGVGLTAAVMRDPVTDEMVLEGGALVLADNGICCIDEFDKMDDNDRTAIHEVMEQQTISISKAGISTTLNARTSILAAANPVYGRYNPRLSPVENINLPAALLSRFDIMFLLLDTPSRDSDEQLAKHVAYVHMHNRHPDIGTDNVVFSPHEVRSYVAQARTFRPVVPESVSEYMIRTYVRLRDQQQRAEKKGKQFTHTTPRTLLGVVRLAQALARLRFSNEVTQDDVDEALRLIEASKESLNYEVGNGRRGLNPSSKIYNMVKALADSGACRADDVEDDELGIELNMRKVRERVLAKGFTEDQWLNALDEYTTLDVWQTAGNGTRLVFVTAGNEEGMDD</sequence>
<keyword evidence="6 11" id="KW-0067">ATP-binding</keyword>
<dbReference type="InterPro" id="IPR031327">
    <property type="entry name" value="MCM"/>
</dbReference>
<comment type="similarity">
    <text evidence="11">Belongs to the MCM family.</text>
</comment>
<dbReference type="InterPro" id="IPR041562">
    <property type="entry name" value="MCM_lid"/>
</dbReference>
<dbReference type="FunFam" id="3.40.50.300:FF:000288">
    <property type="entry name" value="DNA replication licensing factor MCM7"/>
    <property type="match status" value="1"/>
</dbReference>
<dbReference type="AlphaFoldDB" id="A0A0A1TJ23"/>
<dbReference type="GO" id="GO:0009378">
    <property type="term" value="F:four-way junction helicase activity"/>
    <property type="evidence" value="ECO:0007669"/>
    <property type="project" value="EnsemblFungi"/>
</dbReference>
<dbReference type="PROSITE" id="PS50051">
    <property type="entry name" value="MCM_2"/>
    <property type="match status" value="1"/>
</dbReference>
<dbReference type="SUPFAM" id="SSF52540">
    <property type="entry name" value="P-loop containing nucleoside triphosphate hydrolases"/>
    <property type="match status" value="1"/>
</dbReference>
<dbReference type="GO" id="GO:0042555">
    <property type="term" value="C:MCM complex"/>
    <property type="evidence" value="ECO:0007669"/>
    <property type="project" value="EnsemblFungi"/>
</dbReference>
<name>A0A0A1TJ23_9HYPO</name>
<dbReference type="CDD" id="cd17758">
    <property type="entry name" value="MCM7"/>
    <property type="match status" value="1"/>
</dbReference>
<dbReference type="GO" id="GO:0000727">
    <property type="term" value="P:double-strand break repair via break-induced replication"/>
    <property type="evidence" value="ECO:0007669"/>
    <property type="project" value="EnsemblFungi"/>
</dbReference>